<evidence type="ECO:0000313" key="11">
    <source>
        <dbReference type="Proteomes" id="UP001597560"/>
    </source>
</evidence>
<dbReference type="InterPro" id="IPR023996">
    <property type="entry name" value="TonB-dep_OMP_SusC/RagA"/>
</dbReference>
<evidence type="ECO:0000256" key="1">
    <source>
        <dbReference type="ARBA" id="ARBA00004571"/>
    </source>
</evidence>
<dbReference type="InterPro" id="IPR008969">
    <property type="entry name" value="CarboxyPept-like_regulatory"/>
</dbReference>
<dbReference type="InterPro" id="IPR036942">
    <property type="entry name" value="Beta-barrel_TonB_sf"/>
</dbReference>
<name>A0ABW6B7I0_9SPHI</name>
<feature type="domain" description="TonB-dependent receptor plug" evidence="9">
    <location>
        <begin position="131"/>
        <end position="238"/>
    </location>
</feature>
<dbReference type="InterPro" id="IPR039426">
    <property type="entry name" value="TonB-dep_rcpt-like"/>
</dbReference>
<evidence type="ECO:0000313" key="10">
    <source>
        <dbReference type="EMBL" id="MFD2964543.1"/>
    </source>
</evidence>
<dbReference type="Gene3D" id="2.60.40.1120">
    <property type="entry name" value="Carboxypeptidase-like, regulatory domain"/>
    <property type="match status" value="1"/>
</dbReference>
<evidence type="ECO:0000256" key="4">
    <source>
        <dbReference type="ARBA" id="ARBA00022692"/>
    </source>
</evidence>
<dbReference type="RefSeq" id="WP_377612779.1">
    <property type="nucleotide sequence ID" value="NZ_JBHUPA010000016.1"/>
</dbReference>
<keyword evidence="5 7" id="KW-0472">Membrane</keyword>
<evidence type="ECO:0000256" key="6">
    <source>
        <dbReference type="ARBA" id="ARBA00023237"/>
    </source>
</evidence>
<dbReference type="Gene3D" id="2.170.130.10">
    <property type="entry name" value="TonB-dependent receptor, plug domain"/>
    <property type="match status" value="1"/>
</dbReference>
<accession>A0ABW6B7I0</accession>
<dbReference type="Gene3D" id="2.40.170.20">
    <property type="entry name" value="TonB-dependent receptor, beta-barrel domain"/>
    <property type="match status" value="1"/>
</dbReference>
<keyword evidence="6 7" id="KW-0998">Cell outer membrane</keyword>
<keyword evidence="3 7" id="KW-1134">Transmembrane beta strand</keyword>
<dbReference type="SUPFAM" id="SSF49464">
    <property type="entry name" value="Carboxypeptidase regulatory domain-like"/>
    <property type="match status" value="1"/>
</dbReference>
<dbReference type="Pfam" id="PF07715">
    <property type="entry name" value="Plug"/>
    <property type="match status" value="1"/>
</dbReference>
<comment type="subcellular location">
    <subcellularLocation>
        <location evidence="1 7">Cell outer membrane</location>
        <topology evidence="1 7">Multi-pass membrane protein</topology>
    </subcellularLocation>
</comment>
<keyword evidence="8" id="KW-0732">Signal</keyword>
<feature type="signal peptide" evidence="8">
    <location>
        <begin position="1"/>
        <end position="25"/>
    </location>
</feature>
<dbReference type="InterPro" id="IPR037066">
    <property type="entry name" value="Plug_dom_sf"/>
</dbReference>
<evidence type="ECO:0000256" key="2">
    <source>
        <dbReference type="ARBA" id="ARBA00022448"/>
    </source>
</evidence>
<reference evidence="11" key="1">
    <citation type="journal article" date="2019" name="Int. J. Syst. Evol. Microbiol.">
        <title>The Global Catalogue of Microorganisms (GCM) 10K type strain sequencing project: providing services to taxonomists for standard genome sequencing and annotation.</title>
        <authorList>
            <consortium name="The Broad Institute Genomics Platform"/>
            <consortium name="The Broad Institute Genome Sequencing Center for Infectious Disease"/>
            <person name="Wu L."/>
            <person name="Ma J."/>
        </authorList>
    </citation>
    <scope>NUCLEOTIDE SEQUENCE [LARGE SCALE GENOMIC DNA]</scope>
    <source>
        <strain evidence="11">KCTC 23098</strain>
    </source>
</reference>
<dbReference type="EMBL" id="JBHUPA010000016">
    <property type="protein sequence ID" value="MFD2964543.1"/>
    <property type="molecule type" value="Genomic_DNA"/>
</dbReference>
<organism evidence="10 11">
    <name type="scientific">Olivibacter jilunii</name>
    <dbReference type="NCBI Taxonomy" id="985016"/>
    <lineage>
        <taxon>Bacteria</taxon>
        <taxon>Pseudomonadati</taxon>
        <taxon>Bacteroidota</taxon>
        <taxon>Sphingobacteriia</taxon>
        <taxon>Sphingobacteriales</taxon>
        <taxon>Sphingobacteriaceae</taxon>
        <taxon>Olivibacter</taxon>
    </lineage>
</organism>
<protein>
    <submittedName>
        <fullName evidence="10">SusC/RagA family TonB-linked outer membrane protein</fullName>
    </submittedName>
</protein>
<dbReference type="Proteomes" id="UP001597560">
    <property type="component" value="Unassembled WGS sequence"/>
</dbReference>
<comment type="similarity">
    <text evidence="7">Belongs to the TonB-dependent receptor family.</text>
</comment>
<dbReference type="Pfam" id="PF13715">
    <property type="entry name" value="CarbopepD_reg_2"/>
    <property type="match status" value="1"/>
</dbReference>
<dbReference type="PROSITE" id="PS52016">
    <property type="entry name" value="TONB_DEPENDENT_REC_3"/>
    <property type="match status" value="1"/>
</dbReference>
<dbReference type="SUPFAM" id="SSF56935">
    <property type="entry name" value="Porins"/>
    <property type="match status" value="1"/>
</dbReference>
<keyword evidence="2 7" id="KW-0813">Transport</keyword>
<dbReference type="InterPro" id="IPR012910">
    <property type="entry name" value="Plug_dom"/>
</dbReference>
<feature type="chain" id="PRO_5045340603" evidence="8">
    <location>
        <begin position="26"/>
        <end position="994"/>
    </location>
</feature>
<dbReference type="NCBIfam" id="TIGR04056">
    <property type="entry name" value="OMP_RagA_SusC"/>
    <property type="match status" value="1"/>
</dbReference>
<comment type="caution">
    <text evidence="10">The sequence shown here is derived from an EMBL/GenBank/DDBJ whole genome shotgun (WGS) entry which is preliminary data.</text>
</comment>
<evidence type="ECO:0000256" key="5">
    <source>
        <dbReference type="ARBA" id="ARBA00023136"/>
    </source>
</evidence>
<evidence type="ECO:0000256" key="3">
    <source>
        <dbReference type="ARBA" id="ARBA00022452"/>
    </source>
</evidence>
<sequence length="994" mass="109887">MNTIPIKICTAICAFNWAIADPCFASPVPSFIRKEFAQQSIASGTVRDGNGQPLENINVTLKGSAVGTQTNSQGQYRLAIPTATGILVFSGIGYTAKEQTLQGSGTYDVALDENTADLDEVVVVGYGSQKKSQITGAIASVSSAEIAAVPVTSPDQALQGRAAGVDVVASGNAPGQGATIRIRGAKSITASNDPLFVVDGIPISGGLNDINPNVIESMEVLKDASATAIYGARGSNGVVLITTKRGLDGKTRINYDTYFGLSSILNKVEVLGSDDWVKYKSASRGTDVLEDLLDPIELNNYQAGRSVDWQDLVLRKGRQQSHSIGVLGGNAKTKFALNANFLEQQGIVKSSSFVRGSIQANLDHQINDHFKIGSSTLLSMSKEQIQNMTQVLGQAMRIGPLGDLYNPDGSYRMFPTSEALLANPMLDLENDINRRIRTRIFASLFGEYEFMKGLKYRLNFGPDITFVDEGRMIGTNTSTIQGGLNRASNAKMDTKAYTLENLLTYTKNWHDQHNLEATLLQSIQQQTYESNSLEAQGIPSEAMLWHDLSAGQIRNFDSDQQQWSILSYMARINYGFKDRYLLTLTARRDGSSRFGQDRKYGFFPSVAAAWRLSQENFLKNTSFLTDLKLRASYGEIGNTALDPYQSLGRLVRRSYMYGSEIALGFEPGTLPNADLMWETSKQTNIGIDFALWNSRLSGSVELYNIRTTDLLLNRALAPHTGYQSAITNIGSTDNKGFELNLSSINLELQSGFRWTTNLNLAINRNKIIDLYGDQQDDVGNARFIGQPINVYYDLQFDGIWQEDEAEQAARYGRTPGQIKVRDTNNDGQINAEDRVILGTPFPKWSGGITNNFQYKGFDLSVFLNVRQGFLINSGIYALDNLEGRYNLPTFVNYWTPENRSNDFPKPVTPGANNPNLSTLRYKDGSFVRIRNINFGYTFKPNQLKHLRMESLRIYLSAQNPFTFTKYKGWDPEAGSEVNSYPSAKLFLLGLNVSF</sequence>
<keyword evidence="4 7" id="KW-0812">Transmembrane</keyword>
<gene>
    <name evidence="10" type="ORF">ACFS6J_22270</name>
</gene>
<evidence type="ECO:0000256" key="7">
    <source>
        <dbReference type="PROSITE-ProRule" id="PRU01360"/>
    </source>
</evidence>
<dbReference type="NCBIfam" id="TIGR04057">
    <property type="entry name" value="SusC_RagA_signa"/>
    <property type="match status" value="1"/>
</dbReference>
<keyword evidence="11" id="KW-1185">Reference proteome</keyword>
<evidence type="ECO:0000259" key="9">
    <source>
        <dbReference type="Pfam" id="PF07715"/>
    </source>
</evidence>
<evidence type="ECO:0000256" key="8">
    <source>
        <dbReference type="SAM" id="SignalP"/>
    </source>
</evidence>
<dbReference type="InterPro" id="IPR023997">
    <property type="entry name" value="TonB-dep_OMP_SusC/RagA_CS"/>
</dbReference>
<proteinExistence type="inferred from homology"/>